<name>A0A9P6T2K2_9FUNG</name>
<comment type="caution">
    <text evidence="2">The sequence shown here is derived from an EMBL/GenBank/DDBJ whole genome shotgun (WGS) entry which is preliminary data.</text>
</comment>
<sequence length="212" mass="23087">MSFLKRFKKKKSSPTVSMPSSTPRSSMQSSRPLLGAYKITMTPEENIHMIRENFYPLRTMKNHSTLLIGLLLAVAAIKAAPVPDINPANYDSFPLDSMAHRGDTKGVAPPEVPSYNAPEGMMSKRSDPIDGVPHGLLGKRGAPLDGIVERPLNLASFLDPLSHGLQERDDPLDSAPHGLLGRREAPLDGAPHGLLGKRDDPLDGVPYHNYPK</sequence>
<feature type="compositionally biased region" description="Basic residues" evidence="1">
    <location>
        <begin position="1"/>
        <end position="12"/>
    </location>
</feature>
<evidence type="ECO:0000313" key="2">
    <source>
        <dbReference type="EMBL" id="KAG0020305.1"/>
    </source>
</evidence>
<proteinExistence type="predicted"/>
<evidence type="ECO:0000256" key="1">
    <source>
        <dbReference type="SAM" id="MobiDB-lite"/>
    </source>
</evidence>
<feature type="region of interest" description="Disordered" evidence="1">
    <location>
        <begin position="165"/>
        <end position="212"/>
    </location>
</feature>
<keyword evidence="3" id="KW-1185">Reference proteome</keyword>
<feature type="compositionally biased region" description="Low complexity" evidence="1">
    <location>
        <begin position="13"/>
        <end position="32"/>
    </location>
</feature>
<feature type="region of interest" description="Disordered" evidence="1">
    <location>
        <begin position="1"/>
        <end position="32"/>
    </location>
</feature>
<dbReference type="Proteomes" id="UP000703661">
    <property type="component" value="Unassembled WGS sequence"/>
</dbReference>
<organism evidence="2 3">
    <name type="scientific">Entomortierella chlamydospora</name>
    <dbReference type="NCBI Taxonomy" id="101097"/>
    <lineage>
        <taxon>Eukaryota</taxon>
        <taxon>Fungi</taxon>
        <taxon>Fungi incertae sedis</taxon>
        <taxon>Mucoromycota</taxon>
        <taxon>Mortierellomycotina</taxon>
        <taxon>Mortierellomycetes</taxon>
        <taxon>Mortierellales</taxon>
        <taxon>Mortierellaceae</taxon>
        <taxon>Entomortierella</taxon>
    </lineage>
</organism>
<accession>A0A9P6T2K2</accession>
<gene>
    <name evidence="2" type="ORF">BGZ80_004430</name>
</gene>
<protein>
    <submittedName>
        <fullName evidence="2">Uncharacterized protein</fullName>
    </submittedName>
</protein>
<evidence type="ECO:0000313" key="3">
    <source>
        <dbReference type="Proteomes" id="UP000703661"/>
    </source>
</evidence>
<reference evidence="2" key="1">
    <citation type="journal article" date="2020" name="Fungal Divers.">
        <title>Resolving the Mortierellaceae phylogeny through synthesis of multi-gene phylogenetics and phylogenomics.</title>
        <authorList>
            <person name="Vandepol N."/>
            <person name="Liber J."/>
            <person name="Desiro A."/>
            <person name="Na H."/>
            <person name="Kennedy M."/>
            <person name="Barry K."/>
            <person name="Grigoriev I.V."/>
            <person name="Miller A.N."/>
            <person name="O'Donnell K."/>
            <person name="Stajich J.E."/>
            <person name="Bonito G."/>
        </authorList>
    </citation>
    <scope>NUCLEOTIDE SEQUENCE</scope>
    <source>
        <strain evidence="2">NRRL 2769</strain>
    </source>
</reference>
<dbReference type="AlphaFoldDB" id="A0A9P6T2K2"/>
<dbReference type="OrthoDB" id="10369943at2759"/>
<dbReference type="EMBL" id="JAAAID010000226">
    <property type="protein sequence ID" value="KAG0020305.1"/>
    <property type="molecule type" value="Genomic_DNA"/>
</dbReference>